<evidence type="ECO:0000313" key="1">
    <source>
        <dbReference type="EMBL" id="SCW08584.1"/>
    </source>
</evidence>
<dbReference type="AlphaFoldDB" id="A0AB74EMR9"/>
<gene>
    <name evidence="1" type="ORF">ESCNG_110039</name>
</gene>
<dbReference type="Proteomes" id="UP000182484">
    <property type="component" value="Unassembled WGS sequence"/>
</dbReference>
<protein>
    <submittedName>
        <fullName evidence="1">Uncharacterized protein</fullName>
    </submittedName>
</protein>
<name>A0AB74EMR9_NEIGO</name>
<evidence type="ECO:0000313" key="2">
    <source>
        <dbReference type="Proteomes" id="UP000182484"/>
    </source>
</evidence>
<comment type="caution">
    <text evidence="1">The sequence shown here is derived from an EMBL/GenBank/DDBJ whole genome shotgun (WGS) entry which is preliminary data.</text>
</comment>
<proteinExistence type="predicted"/>
<reference evidence="1 2" key="1">
    <citation type="submission" date="2016-09" db="EMBL/GenBank/DDBJ databases">
        <authorList>
            <person name="Kumanski S."/>
            <person name="Beatrice B."/>
        </authorList>
    </citation>
    <scope>NUCLEOTIDE SEQUENCE [LARGE SCALE GENOMIC DNA]</scope>
    <source>
        <strain evidence="1">Mankind</strain>
    </source>
</reference>
<organism evidence="1 2">
    <name type="scientific">Neisseria gonorrhoeae</name>
    <dbReference type="NCBI Taxonomy" id="485"/>
    <lineage>
        <taxon>Bacteria</taxon>
        <taxon>Pseudomonadati</taxon>
        <taxon>Pseudomonadota</taxon>
        <taxon>Betaproteobacteria</taxon>
        <taxon>Neisseriales</taxon>
        <taxon>Neisseriaceae</taxon>
        <taxon>Neisseria</taxon>
    </lineage>
</organism>
<accession>A0AB74EMR9</accession>
<sequence length="35" mass="4434">MDLLRIRIMYITNLSRSQPTTMLKWFEIHYLSWYI</sequence>
<dbReference type="EMBL" id="FMTB01000003">
    <property type="protein sequence ID" value="SCW08584.1"/>
    <property type="molecule type" value="Genomic_DNA"/>
</dbReference>